<name>A0AAV7NN20_PLEWA</name>
<feature type="region of interest" description="Disordered" evidence="1">
    <location>
        <begin position="1"/>
        <end position="29"/>
    </location>
</feature>
<dbReference type="AlphaFoldDB" id="A0AAV7NN20"/>
<feature type="region of interest" description="Disordered" evidence="1">
    <location>
        <begin position="66"/>
        <end position="90"/>
    </location>
</feature>
<proteinExistence type="predicted"/>
<gene>
    <name evidence="2" type="ORF">NDU88_005123</name>
</gene>
<organism evidence="2 3">
    <name type="scientific">Pleurodeles waltl</name>
    <name type="common">Iberian ribbed newt</name>
    <dbReference type="NCBI Taxonomy" id="8319"/>
    <lineage>
        <taxon>Eukaryota</taxon>
        <taxon>Metazoa</taxon>
        <taxon>Chordata</taxon>
        <taxon>Craniata</taxon>
        <taxon>Vertebrata</taxon>
        <taxon>Euteleostomi</taxon>
        <taxon>Amphibia</taxon>
        <taxon>Batrachia</taxon>
        <taxon>Caudata</taxon>
        <taxon>Salamandroidea</taxon>
        <taxon>Salamandridae</taxon>
        <taxon>Pleurodelinae</taxon>
        <taxon>Pleurodeles</taxon>
    </lineage>
</organism>
<comment type="caution">
    <text evidence="2">The sequence shown here is derived from an EMBL/GenBank/DDBJ whole genome shotgun (WGS) entry which is preliminary data.</text>
</comment>
<protein>
    <submittedName>
        <fullName evidence="2">Uncharacterized protein</fullName>
    </submittedName>
</protein>
<evidence type="ECO:0000313" key="3">
    <source>
        <dbReference type="Proteomes" id="UP001066276"/>
    </source>
</evidence>
<dbReference type="Proteomes" id="UP001066276">
    <property type="component" value="Chromosome 8"/>
</dbReference>
<sequence>MAPFVAPRTPCAELEGAPPEAGSARPQQSSCGFLVCSPSAPGPLSLGQLRDPFPCMPGPPLTSHALGPPIVPWGPGGQSGRPPSSQHLCSVPRPWPRPPPTASSRFSVAQACPPEALPHRAHHRASRRPAVCRYAATDQAPDPCSSALTHLPRWSSAFGRLSPGLHRRGLPSRCSTPKPKAADLPPSRPCSPGHGSGPTPLTGSARPSRDHHMPWRRTGYAPPSASLDHAPGHGHLHTSSALFEAAAPPMAEPRHGAAPGDRHLDARSHHPLLQFLLAALRCLNSHLAGY</sequence>
<feature type="region of interest" description="Disordered" evidence="1">
    <location>
        <begin position="162"/>
        <end position="236"/>
    </location>
</feature>
<dbReference type="EMBL" id="JANPWB010000012">
    <property type="protein sequence ID" value="KAJ1116921.1"/>
    <property type="molecule type" value="Genomic_DNA"/>
</dbReference>
<evidence type="ECO:0000256" key="1">
    <source>
        <dbReference type="SAM" id="MobiDB-lite"/>
    </source>
</evidence>
<evidence type="ECO:0000313" key="2">
    <source>
        <dbReference type="EMBL" id="KAJ1116921.1"/>
    </source>
</evidence>
<accession>A0AAV7NN20</accession>
<reference evidence="2" key="1">
    <citation type="journal article" date="2022" name="bioRxiv">
        <title>Sequencing and chromosome-scale assembly of the giantPleurodeles waltlgenome.</title>
        <authorList>
            <person name="Brown T."/>
            <person name="Elewa A."/>
            <person name="Iarovenko S."/>
            <person name="Subramanian E."/>
            <person name="Araus A.J."/>
            <person name="Petzold A."/>
            <person name="Susuki M."/>
            <person name="Suzuki K.-i.T."/>
            <person name="Hayashi T."/>
            <person name="Toyoda A."/>
            <person name="Oliveira C."/>
            <person name="Osipova E."/>
            <person name="Leigh N.D."/>
            <person name="Simon A."/>
            <person name="Yun M.H."/>
        </authorList>
    </citation>
    <scope>NUCLEOTIDE SEQUENCE</scope>
    <source>
        <strain evidence="2">20211129_DDA</strain>
        <tissue evidence="2">Liver</tissue>
    </source>
</reference>
<keyword evidence="3" id="KW-1185">Reference proteome</keyword>